<evidence type="ECO:0000313" key="2">
    <source>
        <dbReference type="Proteomes" id="UP001056648"/>
    </source>
</evidence>
<accession>A0ABY4VZ29</accession>
<dbReference type="Proteomes" id="UP001056648">
    <property type="component" value="Chromosome 2"/>
</dbReference>
<name>A0ABY4VZ29_9BURK</name>
<protein>
    <submittedName>
        <fullName evidence="1">Phage tail assembly chaperone</fullName>
    </submittedName>
</protein>
<dbReference type="RefSeq" id="WP_252253677.1">
    <property type="nucleotide sequence ID" value="NZ_CP098736.1"/>
</dbReference>
<keyword evidence="2" id="KW-1185">Reference proteome</keyword>
<organism evidence="1 2">
    <name type="scientific">Cupriavidus gilardii</name>
    <dbReference type="NCBI Taxonomy" id="82541"/>
    <lineage>
        <taxon>Bacteria</taxon>
        <taxon>Pseudomonadati</taxon>
        <taxon>Pseudomonadota</taxon>
        <taxon>Betaproteobacteria</taxon>
        <taxon>Burkholderiales</taxon>
        <taxon>Burkholderiaceae</taxon>
        <taxon>Cupriavidus</taxon>
    </lineage>
</organism>
<sequence length="116" mass="12949">MFKINPNPTFTATVTIPVPGGKPEKLKLTFRHKSRDQAKDYFDRIAKEAAEAIESGESDDVARERRALEEIVAGWEDVDQPFSGDALEQLLQNYHGAATAILDTYTTELNLARRGN</sequence>
<dbReference type="EMBL" id="CP098736">
    <property type="protein sequence ID" value="USE81156.1"/>
    <property type="molecule type" value="Genomic_DNA"/>
</dbReference>
<dbReference type="InterPro" id="IPR014859">
    <property type="entry name" value="Phage_TAC_4"/>
</dbReference>
<gene>
    <name evidence="1" type="ORF">NDR89_15670</name>
</gene>
<proteinExistence type="predicted"/>
<reference evidence="1" key="1">
    <citation type="submission" date="2022-06" db="EMBL/GenBank/DDBJ databases">
        <title>Complete genome sequence and characterization of Cupriavidus gilardii QJ1 isolated from contaminating cells.</title>
        <authorList>
            <person name="Qi J."/>
        </authorList>
    </citation>
    <scope>NUCLEOTIDE SEQUENCE</scope>
    <source>
        <strain evidence="1">QJ1</strain>
    </source>
</reference>
<dbReference type="Pfam" id="PF08748">
    <property type="entry name" value="Phage_TAC_4"/>
    <property type="match status" value="1"/>
</dbReference>
<evidence type="ECO:0000313" key="1">
    <source>
        <dbReference type="EMBL" id="USE81156.1"/>
    </source>
</evidence>